<reference evidence="5 6" key="1">
    <citation type="submission" date="2018-11" db="EMBL/GenBank/DDBJ databases">
        <authorList>
            <consortium name="Pathogen Informatics"/>
        </authorList>
    </citation>
    <scope>NUCLEOTIDE SEQUENCE [LARGE SCALE GENOMIC DNA]</scope>
    <source>
        <strain>Denwood</strain>
        <strain evidence="6">Zambia</strain>
    </source>
</reference>
<dbReference type="EMBL" id="UZAL01006401">
    <property type="protein sequence ID" value="VDO95915.1"/>
    <property type="molecule type" value="Genomic_DNA"/>
</dbReference>
<name>A0A3P8DJ01_9TREM</name>
<gene>
    <name evidence="5" type="ORF">SMTD_LOCUS3489</name>
</gene>
<evidence type="ECO:0000313" key="6">
    <source>
        <dbReference type="Proteomes" id="UP000269396"/>
    </source>
</evidence>
<evidence type="ECO:0000256" key="3">
    <source>
        <dbReference type="ARBA" id="ARBA00023242"/>
    </source>
</evidence>
<sequence>MKFHLALLAGSVETVSQKSDNVQYRVFDAINITWRPQQITMEFFVKKKLHSSTSLFNYEYSPYTFRSQWQSNPTSDMYADAVQNVILRAAMQGMPPRGLPHLIEPNKEQFRSALEVALQDAFGIDCLEEEIIKPDANHVIVHVDSHVAEVNLCDLVRNNIIFPFVL</sequence>
<organism evidence="5 6">
    <name type="scientific">Schistosoma mattheei</name>
    <dbReference type="NCBI Taxonomy" id="31246"/>
    <lineage>
        <taxon>Eukaryota</taxon>
        <taxon>Metazoa</taxon>
        <taxon>Spiralia</taxon>
        <taxon>Lophotrochozoa</taxon>
        <taxon>Platyhelminthes</taxon>
        <taxon>Trematoda</taxon>
        <taxon>Digenea</taxon>
        <taxon>Strigeidida</taxon>
        <taxon>Schistosomatoidea</taxon>
        <taxon>Schistosomatidae</taxon>
        <taxon>Schistosoma</taxon>
    </lineage>
</organism>
<keyword evidence="2" id="KW-0507">mRNA processing</keyword>
<evidence type="ECO:0000256" key="2">
    <source>
        <dbReference type="ARBA" id="ARBA00022664"/>
    </source>
</evidence>
<evidence type="ECO:0000259" key="4">
    <source>
        <dbReference type="Pfam" id="PF11718"/>
    </source>
</evidence>
<evidence type="ECO:0000313" key="5">
    <source>
        <dbReference type="EMBL" id="VDO95915.1"/>
    </source>
</evidence>
<dbReference type="InterPro" id="IPR021718">
    <property type="entry name" value="CPSF73-100_C"/>
</dbReference>
<keyword evidence="3" id="KW-0539">Nucleus</keyword>
<dbReference type="AlphaFoldDB" id="A0A3P8DJ01"/>
<dbReference type="Proteomes" id="UP000269396">
    <property type="component" value="Unassembled WGS sequence"/>
</dbReference>
<dbReference type="GO" id="GO:0005634">
    <property type="term" value="C:nucleus"/>
    <property type="evidence" value="ECO:0007669"/>
    <property type="project" value="UniProtKB-SubCell"/>
</dbReference>
<comment type="subcellular location">
    <subcellularLocation>
        <location evidence="1">Nucleus</location>
    </subcellularLocation>
</comment>
<dbReference type="GO" id="GO:0006397">
    <property type="term" value="P:mRNA processing"/>
    <property type="evidence" value="ECO:0007669"/>
    <property type="project" value="UniProtKB-KW"/>
</dbReference>
<dbReference type="Pfam" id="PF11718">
    <property type="entry name" value="CPSF73-100_C"/>
    <property type="match status" value="1"/>
</dbReference>
<protein>
    <recommendedName>
        <fullName evidence="4">Pre-mRNA 3'-end-processing endonuclease polyadenylation factor C-term domain-containing protein</fullName>
    </recommendedName>
</protein>
<feature type="domain" description="Pre-mRNA 3'-end-processing endonuclease polyadenylation factor C-term" evidence="4">
    <location>
        <begin position="1"/>
        <end position="155"/>
    </location>
</feature>
<proteinExistence type="predicted"/>
<accession>A0A3P8DJ01</accession>
<evidence type="ECO:0000256" key="1">
    <source>
        <dbReference type="ARBA" id="ARBA00004123"/>
    </source>
</evidence>
<keyword evidence="6" id="KW-1185">Reference proteome</keyword>